<dbReference type="InterPro" id="IPR011527">
    <property type="entry name" value="ABC1_TM_dom"/>
</dbReference>
<dbReference type="PROSITE" id="PS00211">
    <property type="entry name" value="ABC_TRANSPORTER_1"/>
    <property type="match status" value="1"/>
</dbReference>
<keyword evidence="8 9" id="KW-0472">Membrane</keyword>
<dbReference type="SUPFAM" id="SSF90123">
    <property type="entry name" value="ABC transporter transmembrane region"/>
    <property type="match status" value="1"/>
</dbReference>
<dbReference type="Proteomes" id="UP000239469">
    <property type="component" value="Unassembled WGS sequence"/>
</dbReference>
<dbReference type="InterPro" id="IPR027417">
    <property type="entry name" value="P-loop_NTPase"/>
</dbReference>
<keyword evidence="3" id="KW-1003">Cell membrane</keyword>
<feature type="transmembrane region" description="Helical" evidence="9">
    <location>
        <begin position="75"/>
        <end position="98"/>
    </location>
</feature>
<dbReference type="GO" id="GO:0140359">
    <property type="term" value="F:ABC-type transporter activity"/>
    <property type="evidence" value="ECO:0007669"/>
    <property type="project" value="InterPro"/>
</dbReference>
<dbReference type="GO" id="GO:0016887">
    <property type="term" value="F:ATP hydrolysis activity"/>
    <property type="evidence" value="ECO:0007669"/>
    <property type="project" value="InterPro"/>
</dbReference>
<sequence>MNEKNAGGAAGKGLIAKFLALAAPYWRSEEKGMAWALLLTISALNIAMVYCNVLLNQWNGDFFNALQQRDWGHFLQLLQVFAALAFGFIGCAVLMSYLTSMLNLRWRRWLTDFYLGQWLDGRAYCLLELKSYGTDNPDQRIAEDLKALTATSLNLGFELIRNLATLACFVGILWQLSGPLSLERIGWNVSLPGYLVWVALAYALLGSGLMHALGRRLSRINMEGERREADFRYATVRLREHAQAVALSGGEDVERSALNRRFQAICANWRLLIGAEWRLNGARAGYAQLAVIFPMLVCAPGYFAGKLALGGLMQAISAFAQVQGALSWMVNAYEILASWKANIERLSSFQLAAQQARQELAHSQISRCPGDEIRLSALDVSLPDGQVLLKGINLQASAGERIVLKGASGSGKSALLKALAGIWPWGSGTITLPADKVMFLPQRPYLPIGTLREAISYPAAGNAFSAVQQAFVLSQCRLDHLTPQLDEDGNWSAKLSAGEQQRLALARALLHRPQWLLLDEATSALDAPNQRHYYALLHAELPHCTIISVSHRPEVDACHDRVWQIGDYSLGPSIDAAILSRGRGQAADGAVSIR</sequence>
<evidence type="ECO:0000256" key="7">
    <source>
        <dbReference type="ARBA" id="ARBA00022989"/>
    </source>
</evidence>
<dbReference type="PANTHER" id="PTHR11384:SF59">
    <property type="entry name" value="LYSOSOMAL COBALAMIN TRANSPORTER ABCD4"/>
    <property type="match status" value="1"/>
</dbReference>
<feature type="domain" description="ABC transmembrane type-1" evidence="11">
    <location>
        <begin position="35"/>
        <end position="338"/>
    </location>
</feature>
<evidence type="ECO:0000256" key="8">
    <source>
        <dbReference type="ARBA" id="ARBA00023136"/>
    </source>
</evidence>
<dbReference type="CDD" id="cd03223">
    <property type="entry name" value="ABCD_peroxisomal_ALDP"/>
    <property type="match status" value="1"/>
</dbReference>
<evidence type="ECO:0000259" key="10">
    <source>
        <dbReference type="PROSITE" id="PS50893"/>
    </source>
</evidence>
<evidence type="ECO:0000256" key="9">
    <source>
        <dbReference type="SAM" id="Phobius"/>
    </source>
</evidence>
<dbReference type="OrthoDB" id="9810134at2"/>
<keyword evidence="7 9" id="KW-1133">Transmembrane helix</keyword>
<evidence type="ECO:0000313" key="13">
    <source>
        <dbReference type="Proteomes" id="UP000239469"/>
    </source>
</evidence>
<keyword evidence="6" id="KW-0067">ATP-binding</keyword>
<feature type="domain" description="ABC transporter" evidence="10">
    <location>
        <begin position="373"/>
        <end position="592"/>
    </location>
</feature>
<dbReference type="Pfam" id="PF00005">
    <property type="entry name" value="ABC_tran"/>
    <property type="match status" value="1"/>
</dbReference>
<dbReference type="InterPro" id="IPR003593">
    <property type="entry name" value="AAA+_ATPase"/>
</dbReference>
<feature type="transmembrane region" description="Helical" evidence="9">
    <location>
        <begin position="33"/>
        <end position="55"/>
    </location>
</feature>
<keyword evidence="4 9" id="KW-0812">Transmembrane</keyword>
<dbReference type="SMART" id="SM00382">
    <property type="entry name" value="AAA"/>
    <property type="match status" value="1"/>
</dbReference>
<dbReference type="PANTHER" id="PTHR11384">
    <property type="entry name" value="ATP-BINDING CASSETTE, SUB-FAMILY D MEMBER"/>
    <property type="match status" value="1"/>
</dbReference>
<evidence type="ECO:0000259" key="11">
    <source>
        <dbReference type="PROSITE" id="PS50929"/>
    </source>
</evidence>
<name>A0A2S9X3Q5_9NEIS</name>
<evidence type="ECO:0000256" key="4">
    <source>
        <dbReference type="ARBA" id="ARBA00022692"/>
    </source>
</evidence>
<comment type="subcellular location">
    <subcellularLocation>
        <location evidence="1">Cell membrane</location>
        <topology evidence="1">Multi-pass membrane protein</topology>
    </subcellularLocation>
</comment>
<dbReference type="GO" id="GO:0005886">
    <property type="term" value="C:plasma membrane"/>
    <property type="evidence" value="ECO:0007669"/>
    <property type="project" value="UniProtKB-SubCell"/>
</dbReference>
<protein>
    <recommendedName>
        <fullName evidence="14">ABC transporter ATP-binding protein</fullName>
    </recommendedName>
</protein>
<dbReference type="Gene3D" id="3.40.50.300">
    <property type="entry name" value="P-loop containing nucleotide triphosphate hydrolases"/>
    <property type="match status" value="1"/>
</dbReference>
<dbReference type="Pfam" id="PF06472">
    <property type="entry name" value="ABC_membrane_2"/>
    <property type="match status" value="1"/>
</dbReference>
<accession>A0A2S9X3Q5</accession>
<dbReference type="InterPro" id="IPR050835">
    <property type="entry name" value="ABC_transporter_sub-D"/>
</dbReference>
<keyword evidence="5" id="KW-0547">Nucleotide-binding</keyword>
<dbReference type="AlphaFoldDB" id="A0A2S9X3Q5"/>
<comment type="caution">
    <text evidence="12">The sequence shown here is derived from an EMBL/GenBank/DDBJ whole genome shotgun (WGS) entry which is preliminary data.</text>
</comment>
<dbReference type="Gene3D" id="1.20.1560.10">
    <property type="entry name" value="ABC transporter type 1, transmembrane domain"/>
    <property type="match status" value="1"/>
</dbReference>
<dbReference type="PROSITE" id="PS50893">
    <property type="entry name" value="ABC_TRANSPORTER_2"/>
    <property type="match status" value="1"/>
</dbReference>
<feature type="transmembrane region" description="Helical" evidence="9">
    <location>
        <begin position="286"/>
        <end position="305"/>
    </location>
</feature>
<proteinExistence type="predicted"/>
<dbReference type="EMBL" id="MTBD01000026">
    <property type="protein sequence ID" value="PRP70323.1"/>
    <property type="molecule type" value="Genomic_DNA"/>
</dbReference>
<reference evidence="12 13" key="1">
    <citation type="submission" date="2017-01" db="EMBL/GenBank/DDBJ databases">
        <title>New insights into the genetic diversity of Chromobacterium isolated from tropical freshwater lake.</title>
        <authorList>
            <person name="Santos A.B."/>
            <person name="Nascimento A.M."/>
            <person name="Da Silva P.C."/>
        </authorList>
    </citation>
    <scope>NUCLEOTIDE SEQUENCE [LARGE SCALE GENOMIC DNA]</scope>
    <source>
        <strain evidence="12 13">56AF</strain>
    </source>
</reference>
<dbReference type="InterPro" id="IPR017871">
    <property type="entry name" value="ABC_transporter-like_CS"/>
</dbReference>
<evidence type="ECO:0000256" key="5">
    <source>
        <dbReference type="ARBA" id="ARBA00022741"/>
    </source>
</evidence>
<evidence type="ECO:0000313" key="12">
    <source>
        <dbReference type="EMBL" id="PRP70323.1"/>
    </source>
</evidence>
<keyword evidence="2" id="KW-0813">Transport</keyword>
<dbReference type="GO" id="GO:0005524">
    <property type="term" value="F:ATP binding"/>
    <property type="evidence" value="ECO:0007669"/>
    <property type="project" value="UniProtKB-KW"/>
</dbReference>
<feature type="transmembrane region" description="Helical" evidence="9">
    <location>
        <begin position="194"/>
        <end position="213"/>
    </location>
</feature>
<dbReference type="InterPro" id="IPR003439">
    <property type="entry name" value="ABC_transporter-like_ATP-bd"/>
</dbReference>
<evidence type="ECO:0000256" key="1">
    <source>
        <dbReference type="ARBA" id="ARBA00004651"/>
    </source>
</evidence>
<organism evidence="12 13">
    <name type="scientific">Chromobacterium amazonense</name>
    <dbReference type="NCBI Taxonomy" id="1382803"/>
    <lineage>
        <taxon>Bacteria</taxon>
        <taxon>Pseudomonadati</taxon>
        <taxon>Pseudomonadota</taxon>
        <taxon>Betaproteobacteria</taxon>
        <taxon>Neisseriales</taxon>
        <taxon>Chromobacteriaceae</taxon>
        <taxon>Chromobacterium</taxon>
    </lineage>
</organism>
<evidence type="ECO:0000256" key="2">
    <source>
        <dbReference type="ARBA" id="ARBA00022448"/>
    </source>
</evidence>
<feature type="transmembrane region" description="Helical" evidence="9">
    <location>
        <begin position="163"/>
        <end position="182"/>
    </location>
</feature>
<evidence type="ECO:0000256" key="6">
    <source>
        <dbReference type="ARBA" id="ARBA00022840"/>
    </source>
</evidence>
<gene>
    <name evidence="12" type="ORF">BUE93_11725</name>
</gene>
<evidence type="ECO:0000256" key="3">
    <source>
        <dbReference type="ARBA" id="ARBA00022475"/>
    </source>
</evidence>
<dbReference type="PROSITE" id="PS50929">
    <property type="entry name" value="ABC_TM1F"/>
    <property type="match status" value="1"/>
</dbReference>
<evidence type="ECO:0008006" key="14">
    <source>
        <dbReference type="Google" id="ProtNLM"/>
    </source>
</evidence>
<dbReference type="InterPro" id="IPR036640">
    <property type="entry name" value="ABC1_TM_sf"/>
</dbReference>
<dbReference type="SUPFAM" id="SSF52540">
    <property type="entry name" value="P-loop containing nucleoside triphosphate hydrolases"/>
    <property type="match status" value="1"/>
</dbReference>
<dbReference type="RefSeq" id="WP_106076960.1">
    <property type="nucleotide sequence ID" value="NZ_MTBD01000026.1"/>
</dbReference>